<evidence type="ECO:0000259" key="1">
    <source>
        <dbReference type="Pfam" id="PF00582"/>
    </source>
</evidence>
<dbReference type="EMBL" id="LR134356">
    <property type="protein sequence ID" value="VEG56564.1"/>
    <property type="molecule type" value="Genomic_DNA"/>
</dbReference>
<dbReference type="Proteomes" id="UP000279306">
    <property type="component" value="Chromosome"/>
</dbReference>
<dbReference type="STRING" id="1791.GCA_001049355_03132"/>
<dbReference type="AlphaFoldDB" id="A0A3S4TDD5"/>
<evidence type="ECO:0000313" key="3">
    <source>
        <dbReference type="Proteomes" id="UP000279306"/>
    </source>
</evidence>
<dbReference type="InterPro" id="IPR006016">
    <property type="entry name" value="UspA"/>
</dbReference>
<keyword evidence="3" id="KW-1185">Reference proteome</keyword>
<dbReference type="Gene3D" id="3.40.50.12370">
    <property type="match status" value="1"/>
</dbReference>
<dbReference type="SUPFAM" id="SSF52402">
    <property type="entry name" value="Adenine nucleotide alpha hydrolases-like"/>
    <property type="match status" value="1"/>
</dbReference>
<name>A0A3S4TDD5_MYCAU</name>
<dbReference type="KEGG" id="mauu:NCTC10437_03583"/>
<sequence length="175" mass="18730">MDTVRVAGEPGAILLAESHRAAMVCVGSRASQSGDPPVIGPVAELLAKEAACPVAIIRTRLDGTPQTDGVISVVLSDEPGNDDMVHVAMHEGRIRHATVRLIDRRADSWVRRYPDVHVETVAAGTGHQYFRRDADARVGLAVVSPHDGRTVASFPSPNCHPIIGFPECSMLIVRS</sequence>
<feature type="domain" description="UspA" evidence="1">
    <location>
        <begin position="6"/>
        <end position="58"/>
    </location>
</feature>
<evidence type="ECO:0000313" key="2">
    <source>
        <dbReference type="EMBL" id="VEG56564.1"/>
    </source>
</evidence>
<organism evidence="2 3">
    <name type="scientific">Mycolicibacterium aurum</name>
    <name type="common">Mycobacterium aurum</name>
    <dbReference type="NCBI Taxonomy" id="1791"/>
    <lineage>
        <taxon>Bacteria</taxon>
        <taxon>Bacillati</taxon>
        <taxon>Actinomycetota</taxon>
        <taxon>Actinomycetes</taxon>
        <taxon>Mycobacteriales</taxon>
        <taxon>Mycobacteriaceae</taxon>
        <taxon>Mycolicibacterium</taxon>
    </lineage>
</organism>
<gene>
    <name evidence="2" type="ORF">NCTC10437_03583</name>
</gene>
<dbReference type="Pfam" id="PF00582">
    <property type="entry name" value="Usp"/>
    <property type="match status" value="1"/>
</dbReference>
<accession>A0A3S4TDD5</accession>
<proteinExistence type="predicted"/>
<reference evidence="2 3" key="1">
    <citation type="submission" date="2018-12" db="EMBL/GenBank/DDBJ databases">
        <authorList>
            <consortium name="Pathogen Informatics"/>
        </authorList>
    </citation>
    <scope>NUCLEOTIDE SEQUENCE [LARGE SCALE GENOMIC DNA]</scope>
    <source>
        <strain evidence="2 3">NCTC10437</strain>
    </source>
</reference>
<protein>
    <submittedName>
        <fullName evidence="2">UspA domain-containing protein</fullName>
    </submittedName>
</protein>